<keyword evidence="1" id="KW-0472">Membrane</keyword>
<keyword evidence="1" id="KW-0812">Transmembrane</keyword>
<evidence type="ECO:0000313" key="3">
    <source>
        <dbReference type="Proteomes" id="UP000548423"/>
    </source>
</evidence>
<accession>A0A852THZ7</accession>
<protein>
    <submittedName>
        <fullName evidence="2">Uncharacterized protein</fullName>
    </submittedName>
</protein>
<name>A0A852THZ7_9BACI</name>
<comment type="caution">
    <text evidence="2">The sequence shown here is derived from an EMBL/GenBank/DDBJ whole genome shotgun (WGS) entry which is preliminary data.</text>
</comment>
<feature type="transmembrane region" description="Helical" evidence="1">
    <location>
        <begin position="12"/>
        <end position="31"/>
    </location>
</feature>
<reference evidence="3" key="2">
    <citation type="submission" date="2020-08" db="EMBL/GenBank/DDBJ databases">
        <title>The Agave Microbiome: Exploring the role of microbial communities in plant adaptations to desert environments.</title>
        <authorList>
            <person name="Partida-Martinez L.P."/>
        </authorList>
    </citation>
    <scope>NUCLEOTIDE SEQUENCE [LARGE SCALE GENOMIC DNA]</scope>
    <source>
        <strain evidence="3">AT2.8</strain>
    </source>
</reference>
<organism evidence="2 3">
    <name type="scientific">Neobacillus niacini</name>
    <dbReference type="NCBI Taxonomy" id="86668"/>
    <lineage>
        <taxon>Bacteria</taxon>
        <taxon>Bacillati</taxon>
        <taxon>Bacillota</taxon>
        <taxon>Bacilli</taxon>
        <taxon>Bacillales</taxon>
        <taxon>Bacillaceae</taxon>
        <taxon>Neobacillus</taxon>
    </lineage>
</organism>
<proteinExistence type="predicted"/>
<dbReference type="Proteomes" id="UP000548423">
    <property type="component" value="Unassembled WGS sequence"/>
</dbReference>
<dbReference type="AlphaFoldDB" id="A0A852THZ7"/>
<gene>
    <name evidence="2" type="ORF">F4694_003982</name>
</gene>
<sequence>MQHQRHRLSQLITNAGLAAVLVVFGTVWGSSTDNVIEMREDHFGEEPDIFERK</sequence>
<evidence type="ECO:0000313" key="2">
    <source>
        <dbReference type="EMBL" id="NYE07197.1"/>
    </source>
</evidence>
<evidence type="ECO:0000256" key="1">
    <source>
        <dbReference type="SAM" id="Phobius"/>
    </source>
</evidence>
<dbReference type="EMBL" id="JACCBX010000008">
    <property type="protein sequence ID" value="NYE07197.1"/>
    <property type="molecule type" value="Genomic_DNA"/>
</dbReference>
<keyword evidence="1" id="KW-1133">Transmembrane helix</keyword>
<reference evidence="3" key="1">
    <citation type="submission" date="2020-07" db="EMBL/GenBank/DDBJ databases">
        <authorList>
            <person name="Partida-Martinez L."/>
            <person name="Huntemann M."/>
            <person name="Clum A."/>
            <person name="Wang J."/>
            <person name="Palaniappan K."/>
            <person name="Ritter S."/>
            <person name="Chen I.-M."/>
            <person name="Stamatis D."/>
            <person name="Reddy T."/>
            <person name="O'Malley R."/>
            <person name="Daum C."/>
            <person name="Shapiro N."/>
            <person name="Ivanova N."/>
            <person name="Kyrpides N."/>
            <person name="Woyke T."/>
        </authorList>
    </citation>
    <scope>NUCLEOTIDE SEQUENCE [LARGE SCALE GENOMIC DNA]</scope>
    <source>
        <strain evidence="3">AT2.8</strain>
    </source>
</reference>